<name>A0A1I4Z2J7_9FLAO</name>
<evidence type="ECO:0000313" key="2">
    <source>
        <dbReference type="Proteomes" id="UP000182961"/>
    </source>
</evidence>
<protein>
    <submittedName>
        <fullName evidence="1">Uncharacterized protein</fullName>
    </submittedName>
</protein>
<gene>
    <name evidence="1" type="ORF">SAMN05444143_11354</name>
</gene>
<proteinExistence type="predicted"/>
<dbReference type="Proteomes" id="UP000182961">
    <property type="component" value="Unassembled WGS sequence"/>
</dbReference>
<organism evidence="1 2">
    <name type="scientific">Flavobacterium succinicans</name>
    <dbReference type="NCBI Taxonomy" id="29536"/>
    <lineage>
        <taxon>Bacteria</taxon>
        <taxon>Pseudomonadati</taxon>
        <taxon>Bacteroidota</taxon>
        <taxon>Flavobacteriia</taxon>
        <taxon>Flavobacteriales</taxon>
        <taxon>Flavobacteriaceae</taxon>
        <taxon>Flavobacterium</taxon>
    </lineage>
</organism>
<evidence type="ECO:0000313" key="1">
    <source>
        <dbReference type="EMBL" id="SFN44199.1"/>
    </source>
</evidence>
<sequence length="56" mass="6528">MTIEDNIKEIMLQIAENTEVQYINNNTKIFTEESFIYTHTGSDKFGCFLYCGEIKV</sequence>
<reference evidence="2" key="1">
    <citation type="submission" date="2016-10" db="EMBL/GenBank/DDBJ databases">
        <authorList>
            <person name="Varghese N."/>
            <person name="Submissions S."/>
        </authorList>
    </citation>
    <scope>NUCLEOTIDE SEQUENCE [LARGE SCALE GENOMIC DNA]</scope>
    <source>
        <strain evidence="2">DSM 4002</strain>
    </source>
</reference>
<keyword evidence="2" id="KW-1185">Reference proteome</keyword>
<dbReference type="AlphaFoldDB" id="A0A1I4Z2J7"/>
<accession>A0A1I4Z2J7</accession>
<dbReference type="EMBL" id="FOUT01000013">
    <property type="protein sequence ID" value="SFN44199.1"/>
    <property type="molecule type" value="Genomic_DNA"/>
</dbReference>